<keyword evidence="2 3" id="KW-0663">Pyridoxal phosphate</keyword>
<keyword evidence="4" id="KW-0808">Transferase</keyword>
<evidence type="ECO:0000256" key="1">
    <source>
        <dbReference type="PIRSR" id="PIRSR000390-1"/>
    </source>
</evidence>
<dbReference type="GO" id="GO:0019180">
    <property type="term" value="F:dTDP-4-amino-4,6-dideoxygalactose transaminase activity"/>
    <property type="evidence" value="ECO:0007669"/>
    <property type="project" value="UniProtKB-EC"/>
</dbReference>
<dbReference type="GO" id="GO:0000271">
    <property type="term" value="P:polysaccharide biosynthetic process"/>
    <property type="evidence" value="ECO:0007669"/>
    <property type="project" value="TreeGrafter"/>
</dbReference>
<organism evidence="4 5">
    <name type="scientific">Waltera acetigignens</name>
    <dbReference type="NCBI Taxonomy" id="2981769"/>
    <lineage>
        <taxon>Bacteria</taxon>
        <taxon>Bacillati</taxon>
        <taxon>Bacillota</taxon>
        <taxon>Clostridia</taxon>
        <taxon>Lachnospirales</taxon>
        <taxon>Lachnospiraceae</taxon>
        <taxon>Waltera</taxon>
    </lineage>
</organism>
<dbReference type="NCBIfam" id="NF008687">
    <property type="entry name" value="PRK11706.1"/>
    <property type="match status" value="1"/>
</dbReference>
<protein>
    <submittedName>
        <fullName evidence="4">dTDP-4-amino-4,6-dideoxygalactose transaminase</fullName>
        <ecNumber evidence="4">2.6.1.59</ecNumber>
    </submittedName>
</protein>
<dbReference type="EC" id="2.6.1.59" evidence="4"/>
<dbReference type="Pfam" id="PF01041">
    <property type="entry name" value="DegT_DnrJ_EryC1"/>
    <property type="match status" value="1"/>
</dbReference>
<dbReference type="RefSeq" id="WP_227063603.1">
    <property type="nucleotide sequence ID" value="NZ_JAJEPV010000002.1"/>
</dbReference>
<dbReference type="InterPro" id="IPR015421">
    <property type="entry name" value="PyrdxlP-dep_Trfase_major"/>
</dbReference>
<reference evidence="4 5" key="1">
    <citation type="submission" date="2021-10" db="EMBL/GenBank/DDBJ databases">
        <title>Anaerobic single-cell dispensing facilitates the cultivation of human gut bacteria.</title>
        <authorList>
            <person name="Afrizal A."/>
        </authorList>
    </citation>
    <scope>NUCLEOTIDE SEQUENCE [LARGE SCALE GENOMIC DNA]</scope>
    <source>
        <strain evidence="4 5">CLA-AA-H273</strain>
    </source>
</reference>
<dbReference type="AlphaFoldDB" id="A0AAE3D7G1"/>
<feature type="modified residue" description="N6-(pyridoxal phosphate)lysine" evidence="2">
    <location>
        <position position="185"/>
    </location>
</feature>
<proteinExistence type="inferred from homology"/>
<dbReference type="PANTHER" id="PTHR30244:SF34">
    <property type="entry name" value="DTDP-4-AMINO-4,6-DIDEOXYGALACTOSE TRANSAMINASE"/>
    <property type="match status" value="1"/>
</dbReference>
<accession>A0AAE3D7G1</accession>
<dbReference type="NCBIfam" id="TIGR02379">
    <property type="entry name" value="ECA_wecE"/>
    <property type="match status" value="1"/>
</dbReference>
<keyword evidence="4" id="KW-0032">Aminotransferase</keyword>
<keyword evidence="5" id="KW-1185">Reference proteome</keyword>
<dbReference type="CDD" id="cd00616">
    <property type="entry name" value="AHBA_syn"/>
    <property type="match status" value="1"/>
</dbReference>
<dbReference type="SUPFAM" id="SSF53383">
    <property type="entry name" value="PLP-dependent transferases"/>
    <property type="match status" value="1"/>
</dbReference>
<dbReference type="InterPro" id="IPR015424">
    <property type="entry name" value="PyrdxlP-dep_Trfase"/>
</dbReference>
<name>A0AAE3D7G1_9FIRM</name>
<comment type="caution">
    <text evidence="4">The sequence shown here is derived from an EMBL/GenBank/DDBJ whole genome shotgun (WGS) entry which is preliminary data.</text>
</comment>
<dbReference type="Gene3D" id="3.40.640.10">
    <property type="entry name" value="Type I PLP-dependent aspartate aminotransferase-like (Major domain)"/>
    <property type="match status" value="1"/>
</dbReference>
<sequence>MREIDIKFNVPPYVDKAADYIQECVKNQKICGDGEYTKKCNAWIEERTGAGKCLLTTSCTHATELAALLCNIRPGDEVIMPAYTFVSTADAFVLRGAVPVFVDIRPDTMNIDETLIEDAITEKTKAIVPVHYAGVACEMDTIMDIAKRHNLKVVEDAAQGVLASYKGKALGTIGDFGAYSFHETKNYSMGEGGALLIRDKKDVEEAEIMREKGTNRSKFFRGQIDKYTWVNYGSSYLPSDMNAAYLYAQLEIADEINEARLACWNRYYEQLLPLKKAGKIDLPTVPEGCVHNAHMFYIKARDLEQRTRFISYMKENGVLTVFHYIPLHTSPAGQKFGRFHGEDRYTTRESERLVRLPMYYGLTLDQVDFICGLVKNFFELEEQ</sequence>
<dbReference type="FunFam" id="3.40.640.10:FF:000037">
    <property type="entry name" value="dTDP-4-amino-4,6-dideoxygalactose transaminase"/>
    <property type="match status" value="1"/>
</dbReference>
<feature type="active site" description="Proton acceptor" evidence="1">
    <location>
        <position position="185"/>
    </location>
</feature>
<dbReference type="EMBL" id="JAJEPV010000002">
    <property type="protein sequence ID" value="MCC2118214.1"/>
    <property type="molecule type" value="Genomic_DNA"/>
</dbReference>
<dbReference type="PIRSF" id="PIRSF000390">
    <property type="entry name" value="PLP_StrS"/>
    <property type="match status" value="1"/>
</dbReference>
<evidence type="ECO:0000313" key="4">
    <source>
        <dbReference type="EMBL" id="MCC2118214.1"/>
    </source>
</evidence>
<dbReference type="InterPro" id="IPR012749">
    <property type="entry name" value="WecE-like"/>
</dbReference>
<dbReference type="InterPro" id="IPR015422">
    <property type="entry name" value="PyrdxlP-dep_Trfase_small"/>
</dbReference>
<gene>
    <name evidence="4" type="primary">rffA</name>
    <name evidence="4" type="synonym">fcnA</name>
    <name evidence="4" type="synonym">wecE</name>
    <name evidence="4" type="ORF">LKD75_01175</name>
</gene>
<evidence type="ECO:0000256" key="3">
    <source>
        <dbReference type="RuleBase" id="RU004508"/>
    </source>
</evidence>
<dbReference type="GO" id="GO:0030170">
    <property type="term" value="F:pyridoxal phosphate binding"/>
    <property type="evidence" value="ECO:0007669"/>
    <property type="project" value="TreeGrafter"/>
</dbReference>
<dbReference type="Proteomes" id="UP001197795">
    <property type="component" value="Unassembled WGS sequence"/>
</dbReference>
<dbReference type="InterPro" id="IPR000653">
    <property type="entry name" value="DegT/StrS_aminotransferase"/>
</dbReference>
<evidence type="ECO:0000256" key="2">
    <source>
        <dbReference type="PIRSR" id="PIRSR000390-2"/>
    </source>
</evidence>
<evidence type="ECO:0000313" key="5">
    <source>
        <dbReference type="Proteomes" id="UP001197795"/>
    </source>
</evidence>
<comment type="similarity">
    <text evidence="3">Belongs to the DegT/DnrJ/EryC1 family.</text>
</comment>
<dbReference type="PANTHER" id="PTHR30244">
    <property type="entry name" value="TRANSAMINASE"/>
    <property type="match status" value="1"/>
</dbReference>
<dbReference type="Gene3D" id="3.90.1150.10">
    <property type="entry name" value="Aspartate Aminotransferase, domain 1"/>
    <property type="match status" value="1"/>
</dbReference>